<dbReference type="InterPro" id="IPR001841">
    <property type="entry name" value="Znf_RING"/>
</dbReference>
<dbReference type="PANTHER" id="PTHR13417:SF2">
    <property type="entry name" value="E3 UBIQUITIN-PROTEIN LIGASE RNF146"/>
    <property type="match status" value="1"/>
</dbReference>
<dbReference type="EC" id="2.3.2.27" evidence="11"/>
<dbReference type="GO" id="GO:0016055">
    <property type="term" value="P:Wnt signaling pathway"/>
    <property type="evidence" value="ECO:0007669"/>
    <property type="project" value="UniProtKB-KW"/>
</dbReference>
<sequence length="199" mass="22807">MDVNVSASTSADNVDDSDGCPICLNPFSFPVELKCKHKFCFLCLKGVSLSNQKCPLCRKKISKELLEKPKFLNEQDSSIVIANDGDYKWFYKGSGGGWWLYDKDTNDFIENAYRNNQTECHISLIGLCYVVDFAQMMQYRVDVPGKKRRVKRDTYNKDDSELKGLAGISKMQLESLKRKKKPQMSPTKRQTRSQTHSHT</sequence>
<feature type="domain" description="WWE" evidence="14">
    <location>
        <begin position="74"/>
        <end position="152"/>
    </location>
</feature>
<dbReference type="InterPro" id="IPR018123">
    <property type="entry name" value="WWE-dom_subgr"/>
</dbReference>
<keyword evidence="4 11" id="KW-0808">Transferase</keyword>
<feature type="domain" description="RING-type" evidence="13">
    <location>
        <begin position="20"/>
        <end position="58"/>
    </location>
</feature>
<dbReference type="GO" id="GO:0006511">
    <property type="term" value="P:ubiquitin-dependent protein catabolic process"/>
    <property type="evidence" value="ECO:0007669"/>
    <property type="project" value="UniProtKB-UniRule"/>
</dbReference>
<dbReference type="SMART" id="SM00678">
    <property type="entry name" value="WWE"/>
    <property type="match status" value="1"/>
</dbReference>
<keyword evidence="7 10" id="KW-0863">Zinc-finger</keyword>
<evidence type="ECO:0000256" key="7">
    <source>
        <dbReference type="ARBA" id="ARBA00022771"/>
    </source>
</evidence>
<dbReference type="InterPro" id="IPR017907">
    <property type="entry name" value="Znf_RING_CS"/>
</dbReference>
<dbReference type="Pfam" id="PF00097">
    <property type="entry name" value="zf-C3HC4"/>
    <property type="match status" value="1"/>
</dbReference>
<evidence type="ECO:0000256" key="12">
    <source>
        <dbReference type="SAM" id="MobiDB-lite"/>
    </source>
</evidence>
<comment type="domain">
    <text evidence="11">The WWE domain mediates non-covalent poly(ADP-ribose)-binding.</text>
</comment>
<evidence type="ECO:0000256" key="3">
    <source>
        <dbReference type="ARBA" id="ARBA00022490"/>
    </source>
</evidence>
<dbReference type="EMBL" id="NCKV01001145">
    <property type="protein sequence ID" value="RWS28936.1"/>
    <property type="molecule type" value="Genomic_DNA"/>
</dbReference>
<dbReference type="GO" id="GO:0061630">
    <property type="term" value="F:ubiquitin protein ligase activity"/>
    <property type="evidence" value="ECO:0007669"/>
    <property type="project" value="UniProtKB-UniRule"/>
</dbReference>
<feature type="compositionally biased region" description="Basic residues" evidence="12">
    <location>
        <begin position="189"/>
        <end position="199"/>
    </location>
</feature>
<dbReference type="InterPro" id="IPR037197">
    <property type="entry name" value="WWE_dom_sf"/>
</dbReference>
<dbReference type="PROSITE" id="PS00518">
    <property type="entry name" value="ZF_RING_1"/>
    <property type="match status" value="1"/>
</dbReference>
<evidence type="ECO:0000259" key="14">
    <source>
        <dbReference type="PROSITE" id="PS50918"/>
    </source>
</evidence>
<comment type="catalytic activity">
    <reaction evidence="1 11">
        <text>S-ubiquitinyl-[E2 ubiquitin-conjugating enzyme]-L-cysteine + [acceptor protein]-L-lysine = [E2 ubiquitin-conjugating enzyme]-L-cysteine + N(6)-ubiquitinyl-[acceptor protein]-L-lysine.</text>
        <dbReference type="EC" id="2.3.2.27"/>
    </reaction>
</comment>
<dbReference type="Pfam" id="PF02825">
    <property type="entry name" value="WWE"/>
    <property type="match status" value="1"/>
</dbReference>
<dbReference type="SUPFAM" id="SSF57850">
    <property type="entry name" value="RING/U-box"/>
    <property type="match status" value="1"/>
</dbReference>
<dbReference type="CDD" id="cd16546">
    <property type="entry name" value="RING-HC_RNF146"/>
    <property type="match status" value="1"/>
</dbReference>
<dbReference type="PROSITE" id="PS50918">
    <property type="entry name" value="WWE"/>
    <property type="match status" value="1"/>
</dbReference>
<protein>
    <recommendedName>
        <fullName evidence="11">E3 ubiquitin-protein ligase</fullName>
        <ecNumber evidence="11">2.3.2.27</ecNumber>
    </recommendedName>
</protein>
<evidence type="ECO:0000256" key="9">
    <source>
        <dbReference type="ARBA" id="ARBA00022833"/>
    </source>
</evidence>
<comment type="PTM">
    <text evidence="11">Ubiquitinated; autoubiquitinated.</text>
</comment>
<dbReference type="InterPro" id="IPR044110">
    <property type="entry name" value="RING-HC_RNF146"/>
</dbReference>
<dbReference type="InterPro" id="IPR018957">
    <property type="entry name" value="Znf_C3HC4_RING-type"/>
</dbReference>
<dbReference type="UniPathway" id="UPA00143"/>
<dbReference type="PROSITE" id="PS50089">
    <property type="entry name" value="ZF_RING_2"/>
    <property type="match status" value="1"/>
</dbReference>
<dbReference type="InterPro" id="IPR004170">
    <property type="entry name" value="WWE_dom"/>
</dbReference>
<reference evidence="15 16" key="1">
    <citation type="journal article" date="2018" name="Gigascience">
        <title>Genomes of trombidid mites reveal novel predicted allergens and laterally-transferred genes associated with secondary metabolism.</title>
        <authorList>
            <person name="Dong X."/>
            <person name="Chaisiri K."/>
            <person name="Xia D."/>
            <person name="Armstrong S.D."/>
            <person name="Fang Y."/>
            <person name="Donnelly M.J."/>
            <person name="Kadowaki T."/>
            <person name="McGarry J.W."/>
            <person name="Darby A.C."/>
            <person name="Makepeace B.L."/>
        </authorList>
    </citation>
    <scope>NUCLEOTIDE SEQUENCE [LARGE SCALE GENOMIC DNA]</scope>
    <source>
        <strain evidence="15">UoL-UT</strain>
    </source>
</reference>
<accession>A0A443SN37</accession>
<evidence type="ECO:0000256" key="8">
    <source>
        <dbReference type="ARBA" id="ARBA00022786"/>
    </source>
</evidence>
<dbReference type="GO" id="GO:0008270">
    <property type="term" value="F:zinc ion binding"/>
    <property type="evidence" value="ECO:0007669"/>
    <property type="project" value="UniProtKB-UniRule"/>
</dbReference>
<dbReference type="OrthoDB" id="10065815at2759"/>
<feature type="region of interest" description="Disordered" evidence="12">
    <location>
        <begin position="174"/>
        <end position="199"/>
    </location>
</feature>
<evidence type="ECO:0000256" key="5">
    <source>
        <dbReference type="ARBA" id="ARBA00022687"/>
    </source>
</evidence>
<dbReference type="GO" id="GO:0005829">
    <property type="term" value="C:cytosol"/>
    <property type="evidence" value="ECO:0007669"/>
    <property type="project" value="UniProtKB-SubCell"/>
</dbReference>
<dbReference type="GO" id="GO:0005634">
    <property type="term" value="C:nucleus"/>
    <property type="evidence" value="ECO:0007669"/>
    <property type="project" value="TreeGrafter"/>
</dbReference>
<dbReference type="AlphaFoldDB" id="A0A443SN37"/>
<keyword evidence="16" id="KW-1185">Reference proteome</keyword>
<dbReference type="Gene3D" id="3.30.720.50">
    <property type="match status" value="1"/>
</dbReference>
<dbReference type="InterPro" id="IPR033509">
    <property type="entry name" value="RNF146"/>
</dbReference>
<organism evidence="15 16">
    <name type="scientific">Leptotrombidium deliense</name>
    <dbReference type="NCBI Taxonomy" id="299467"/>
    <lineage>
        <taxon>Eukaryota</taxon>
        <taxon>Metazoa</taxon>
        <taxon>Ecdysozoa</taxon>
        <taxon>Arthropoda</taxon>
        <taxon>Chelicerata</taxon>
        <taxon>Arachnida</taxon>
        <taxon>Acari</taxon>
        <taxon>Acariformes</taxon>
        <taxon>Trombidiformes</taxon>
        <taxon>Prostigmata</taxon>
        <taxon>Anystina</taxon>
        <taxon>Parasitengona</taxon>
        <taxon>Trombiculoidea</taxon>
        <taxon>Trombiculidae</taxon>
        <taxon>Leptotrombidium</taxon>
    </lineage>
</organism>
<evidence type="ECO:0000256" key="1">
    <source>
        <dbReference type="ARBA" id="ARBA00000900"/>
    </source>
</evidence>
<keyword evidence="6 11" id="KW-0479">Metal-binding</keyword>
<dbReference type="SUPFAM" id="SSF117839">
    <property type="entry name" value="WWE domain"/>
    <property type="match status" value="1"/>
</dbReference>
<comment type="function">
    <text evidence="11">E3 ubiquitin-protein ligase that specifically binds poly-ADP-ribosylated proteins and mediates their ubiquitination and subsequent degradation.</text>
</comment>
<keyword evidence="3 11" id="KW-0963">Cytoplasm</keyword>
<keyword evidence="9 11" id="KW-0862">Zinc</keyword>
<evidence type="ECO:0000256" key="2">
    <source>
        <dbReference type="ARBA" id="ARBA00004514"/>
    </source>
</evidence>
<evidence type="ECO:0000259" key="13">
    <source>
        <dbReference type="PROSITE" id="PS50089"/>
    </source>
</evidence>
<evidence type="ECO:0000256" key="11">
    <source>
        <dbReference type="RuleBase" id="RU367115"/>
    </source>
</evidence>
<dbReference type="GO" id="GO:0051865">
    <property type="term" value="P:protein autoubiquitination"/>
    <property type="evidence" value="ECO:0007669"/>
    <property type="project" value="UniProtKB-UniRule"/>
</dbReference>
<dbReference type="STRING" id="299467.A0A443SN37"/>
<comment type="pathway">
    <text evidence="11">Protein modification; protein ubiquitination.</text>
</comment>
<proteinExistence type="predicted"/>
<dbReference type="Proteomes" id="UP000288716">
    <property type="component" value="Unassembled WGS sequence"/>
</dbReference>
<dbReference type="Gene3D" id="3.30.40.10">
    <property type="entry name" value="Zinc/RING finger domain, C3HC4 (zinc finger)"/>
    <property type="match status" value="1"/>
</dbReference>
<evidence type="ECO:0000256" key="6">
    <source>
        <dbReference type="ARBA" id="ARBA00022723"/>
    </source>
</evidence>
<dbReference type="SMART" id="SM00184">
    <property type="entry name" value="RING"/>
    <property type="match status" value="1"/>
</dbReference>
<evidence type="ECO:0000313" key="15">
    <source>
        <dbReference type="EMBL" id="RWS28936.1"/>
    </source>
</evidence>
<dbReference type="VEuPathDB" id="VectorBase:LDEU003103"/>
<name>A0A443SN37_9ACAR</name>
<comment type="subcellular location">
    <subcellularLocation>
        <location evidence="2 11">Cytoplasm</location>
        <location evidence="2 11">Cytosol</location>
    </subcellularLocation>
</comment>
<gene>
    <name evidence="15" type="ORF">B4U80_05850</name>
</gene>
<dbReference type="PANTHER" id="PTHR13417">
    <property type="entry name" value="E3 UBIQUITIN-PROTEIN LIGASE RNF146"/>
    <property type="match status" value="1"/>
</dbReference>
<dbReference type="GO" id="GO:0072572">
    <property type="term" value="F:poly-ADP-D-ribose binding"/>
    <property type="evidence" value="ECO:0007669"/>
    <property type="project" value="UniProtKB-UniRule"/>
</dbReference>
<evidence type="ECO:0000256" key="4">
    <source>
        <dbReference type="ARBA" id="ARBA00022679"/>
    </source>
</evidence>
<comment type="caution">
    <text evidence="15">The sequence shown here is derived from an EMBL/GenBank/DDBJ whole genome shotgun (WGS) entry which is preliminary data.</text>
</comment>
<evidence type="ECO:0000313" key="16">
    <source>
        <dbReference type="Proteomes" id="UP000288716"/>
    </source>
</evidence>
<evidence type="ECO:0000256" key="10">
    <source>
        <dbReference type="PROSITE-ProRule" id="PRU00175"/>
    </source>
</evidence>
<keyword evidence="5" id="KW-0879">Wnt signaling pathway</keyword>
<keyword evidence="8 11" id="KW-0833">Ubl conjugation pathway</keyword>
<dbReference type="InterPro" id="IPR013083">
    <property type="entry name" value="Znf_RING/FYVE/PHD"/>
</dbReference>